<feature type="binding site" evidence="6">
    <location>
        <position position="42"/>
    </location>
    <ligand>
        <name>[4Fe-4S] cluster</name>
        <dbReference type="ChEBI" id="CHEBI:49883"/>
        <label>1</label>
    </ligand>
</feature>
<dbReference type="GO" id="GO:0051539">
    <property type="term" value="F:4 iron, 4 sulfur cluster binding"/>
    <property type="evidence" value="ECO:0007669"/>
    <property type="project" value="UniProtKB-UniRule"/>
</dbReference>
<dbReference type="InterPro" id="IPR017896">
    <property type="entry name" value="4Fe4S_Fe-S-bd"/>
</dbReference>
<dbReference type="PROSITE" id="PS51379">
    <property type="entry name" value="4FE4S_FER_2"/>
    <property type="match status" value="3"/>
</dbReference>
<feature type="binding site" evidence="6">
    <location>
        <position position="71"/>
    </location>
    <ligand>
        <name>[4Fe-4S] cluster</name>
        <dbReference type="ChEBI" id="CHEBI:49883"/>
        <label>2</label>
    </ligand>
</feature>
<feature type="binding site" evidence="6">
    <location>
        <position position="36"/>
    </location>
    <ligand>
        <name>[4Fe-4S] cluster</name>
        <dbReference type="ChEBI" id="CHEBI:49883"/>
        <label>1</label>
    </ligand>
</feature>
<dbReference type="Gene3D" id="3.30.70.20">
    <property type="match status" value="2"/>
</dbReference>
<evidence type="ECO:0000259" key="7">
    <source>
        <dbReference type="PROSITE" id="PS51379"/>
    </source>
</evidence>
<protein>
    <recommendedName>
        <fullName evidence="6">Ferredoxin-type protein NapF</fullName>
    </recommendedName>
</protein>
<dbReference type="PANTHER" id="PTHR43687:SF1">
    <property type="entry name" value="FERREDOXIN III"/>
    <property type="match status" value="1"/>
</dbReference>
<evidence type="ECO:0000313" key="9">
    <source>
        <dbReference type="Proteomes" id="UP000030428"/>
    </source>
</evidence>
<keyword evidence="9" id="KW-1185">Reference proteome</keyword>
<feature type="domain" description="4Fe-4S ferredoxin-type" evidence="7">
    <location>
        <begin position="129"/>
        <end position="158"/>
    </location>
</feature>
<keyword evidence="6" id="KW-0963">Cytoplasm</keyword>
<dbReference type="InterPro" id="IPR004496">
    <property type="entry name" value="NapF"/>
</dbReference>
<comment type="subcellular location">
    <subcellularLocation>
        <location evidence="6">Cytoplasm</location>
    </subcellularLocation>
</comment>
<dbReference type="NCBIfam" id="TIGR00402">
    <property type="entry name" value="napF"/>
    <property type="match status" value="1"/>
</dbReference>
<keyword evidence="1 6" id="KW-0004">4Fe-4S</keyword>
<dbReference type="CDD" id="cd10564">
    <property type="entry name" value="NapF_like"/>
    <property type="match status" value="1"/>
</dbReference>
<feature type="binding site" evidence="6">
    <location>
        <position position="148"/>
    </location>
    <ligand>
        <name>[4Fe-4S] cluster</name>
        <dbReference type="ChEBI" id="CHEBI:49883"/>
        <label>3</label>
    </ligand>
</feature>
<feature type="binding site" evidence="6">
    <location>
        <position position="138"/>
    </location>
    <ligand>
        <name>[4Fe-4S] cluster</name>
        <dbReference type="ChEBI" id="CHEBI:49883"/>
        <label>3</label>
    </ligand>
</feature>
<evidence type="ECO:0000256" key="4">
    <source>
        <dbReference type="ARBA" id="ARBA00023004"/>
    </source>
</evidence>
<feature type="binding site" evidence="6">
    <location>
        <position position="39"/>
    </location>
    <ligand>
        <name>[4Fe-4S] cluster</name>
        <dbReference type="ChEBI" id="CHEBI:49883"/>
        <label>1</label>
    </ligand>
</feature>
<evidence type="ECO:0000256" key="6">
    <source>
        <dbReference type="HAMAP-Rule" id="MF_02201"/>
    </source>
</evidence>
<dbReference type="Pfam" id="PF00037">
    <property type="entry name" value="Fer4"/>
    <property type="match status" value="1"/>
</dbReference>
<accession>A0A4E0RS55</accession>
<keyword evidence="5 6" id="KW-0411">Iron-sulfur</keyword>
<feature type="domain" description="4Fe-4S ferredoxin-type" evidence="7">
    <location>
        <begin position="57"/>
        <end position="88"/>
    </location>
</feature>
<keyword evidence="2 6" id="KW-0479">Metal-binding</keyword>
<dbReference type="PROSITE" id="PS00198">
    <property type="entry name" value="4FE4S_FER_1"/>
    <property type="match status" value="1"/>
</dbReference>
<dbReference type="HAMAP" id="MF_02201">
    <property type="entry name" value="NapF"/>
    <property type="match status" value="1"/>
</dbReference>
<reference evidence="8 9" key="1">
    <citation type="journal article" date="2016" name="Front. Microbiol.">
        <title>Single-Cell (Meta-)Genomics of a Dimorphic Candidatus Thiomargarita nelsonii Reveals Genomic Plasticity.</title>
        <authorList>
            <person name="Flood B.E."/>
            <person name="Fliss P."/>
            <person name="Jones D.S."/>
            <person name="Dick G.J."/>
            <person name="Jain S."/>
            <person name="Kaster A.K."/>
            <person name="Winkel M."/>
            <person name="Mussmann M."/>
            <person name="Bailey J."/>
        </authorList>
    </citation>
    <scope>NUCLEOTIDE SEQUENCE [LARGE SCALE GENOMIC DNA]</scope>
    <source>
        <strain evidence="8">Hydrate Ridge</strain>
    </source>
</reference>
<evidence type="ECO:0000256" key="5">
    <source>
        <dbReference type="ARBA" id="ARBA00023014"/>
    </source>
</evidence>
<feature type="binding site" evidence="6">
    <location>
        <position position="46"/>
    </location>
    <ligand>
        <name>[4Fe-4S] cluster</name>
        <dbReference type="ChEBI" id="CHEBI:49883"/>
        <label>1</label>
    </ligand>
</feature>
<feature type="domain" description="4Fe-4S ferredoxin-type" evidence="7">
    <location>
        <begin position="27"/>
        <end position="56"/>
    </location>
</feature>
<dbReference type="GO" id="GO:0005737">
    <property type="term" value="C:cytoplasm"/>
    <property type="evidence" value="ECO:0007669"/>
    <property type="project" value="UniProtKB-SubCell"/>
</dbReference>
<evidence type="ECO:0000256" key="3">
    <source>
        <dbReference type="ARBA" id="ARBA00022737"/>
    </source>
</evidence>
<organism evidence="8 9">
    <name type="scientific">Candidatus Thiomargarita nelsonii</name>
    <dbReference type="NCBI Taxonomy" id="1003181"/>
    <lineage>
        <taxon>Bacteria</taxon>
        <taxon>Pseudomonadati</taxon>
        <taxon>Pseudomonadota</taxon>
        <taxon>Gammaproteobacteria</taxon>
        <taxon>Thiotrichales</taxon>
        <taxon>Thiotrichaceae</taxon>
        <taxon>Thiomargarita</taxon>
    </lineage>
</organism>
<gene>
    <name evidence="6" type="primary">napF</name>
    <name evidence="8" type="ORF">PN36_16580</name>
</gene>
<dbReference type="GO" id="GO:0046872">
    <property type="term" value="F:metal ion binding"/>
    <property type="evidence" value="ECO:0007669"/>
    <property type="project" value="UniProtKB-KW"/>
</dbReference>
<dbReference type="PANTHER" id="PTHR43687">
    <property type="entry name" value="ADENYLYLSULFATE REDUCTASE, BETA SUBUNIT"/>
    <property type="match status" value="1"/>
</dbReference>
<comment type="function">
    <text evidence="6">Could be involved in the maturation of NapA, the catalytic subunit of the periplasmic nitrate reductase, before its export into the periplasm.</text>
</comment>
<dbReference type="Proteomes" id="UP000030428">
    <property type="component" value="Unassembled WGS sequence"/>
</dbReference>
<comment type="similarity">
    <text evidence="6">Belongs to the NapF family.</text>
</comment>
<keyword evidence="4 6" id="KW-0408">Iron</keyword>
<comment type="cofactor">
    <cofactor evidence="6">
        <name>[4Fe-4S] cluster</name>
        <dbReference type="ChEBI" id="CHEBI:49883"/>
    </cofactor>
</comment>
<dbReference type="AlphaFoldDB" id="A0A4E0RS55"/>
<feature type="binding site" evidence="6">
    <location>
        <position position="141"/>
    </location>
    <ligand>
        <name>[4Fe-4S] cluster</name>
        <dbReference type="ChEBI" id="CHEBI:49883"/>
        <label>3</label>
    </ligand>
</feature>
<sequence length="159" mass="17917">MSINRLQFLRGDFRGKQQQPLRPPWSGSESEFIDCCERCGECIKACPENILEKGRGGYPQVNFQHGECTFCERCVEQCPNETLQTTRSPPWTLKAHIKNNCLTQQGVICYSCRDSCEVEAIYFTMAKVPIPDVHIDQCNGCGACYQACPITAITIHHPV</sequence>
<dbReference type="EMBL" id="JSZA02000062">
    <property type="protein sequence ID" value="TGO02904.1"/>
    <property type="molecule type" value="Genomic_DNA"/>
</dbReference>
<keyword evidence="3 6" id="KW-0677">Repeat</keyword>
<evidence type="ECO:0000313" key="8">
    <source>
        <dbReference type="EMBL" id="TGO02904.1"/>
    </source>
</evidence>
<feature type="binding site" evidence="6">
    <location>
        <position position="78"/>
    </location>
    <ligand>
        <name>[4Fe-4S] cluster</name>
        <dbReference type="ChEBI" id="CHEBI:49883"/>
        <label>2</label>
    </ligand>
</feature>
<dbReference type="InterPro" id="IPR017900">
    <property type="entry name" value="4Fe4S_Fe_S_CS"/>
</dbReference>
<evidence type="ECO:0000256" key="1">
    <source>
        <dbReference type="ARBA" id="ARBA00022485"/>
    </source>
</evidence>
<feature type="binding site" evidence="6">
    <location>
        <position position="68"/>
    </location>
    <ligand>
        <name>[4Fe-4S] cluster</name>
        <dbReference type="ChEBI" id="CHEBI:49883"/>
        <label>2</label>
    </ligand>
</feature>
<dbReference type="SUPFAM" id="SSF54862">
    <property type="entry name" value="4Fe-4S ferredoxins"/>
    <property type="match status" value="1"/>
</dbReference>
<name>A0A4E0RS55_9GAMM</name>
<proteinExistence type="inferred from homology"/>
<feature type="binding site" evidence="6">
    <location>
        <position position="74"/>
    </location>
    <ligand>
        <name>[4Fe-4S] cluster</name>
        <dbReference type="ChEBI" id="CHEBI:49883"/>
        <label>2</label>
    </ligand>
</feature>
<dbReference type="Pfam" id="PF13187">
    <property type="entry name" value="Fer4_9"/>
    <property type="match status" value="1"/>
</dbReference>
<feature type="binding site" evidence="6">
    <location>
        <position position="144"/>
    </location>
    <ligand>
        <name>[4Fe-4S] cluster</name>
        <dbReference type="ChEBI" id="CHEBI:49883"/>
        <label>3</label>
    </ligand>
</feature>
<evidence type="ECO:0000256" key="2">
    <source>
        <dbReference type="ARBA" id="ARBA00022723"/>
    </source>
</evidence>
<comment type="caution">
    <text evidence="8">The sequence shown here is derived from an EMBL/GenBank/DDBJ whole genome shotgun (WGS) entry which is preliminary data.</text>
</comment>
<comment type="subunit">
    <text evidence="6">Interacts with the cytoplasmic NapA precursor.</text>
</comment>
<dbReference type="InterPro" id="IPR050572">
    <property type="entry name" value="Fe-S_Ferredoxin"/>
</dbReference>